<reference evidence="1" key="1">
    <citation type="submission" date="2018-05" db="EMBL/GenBank/DDBJ databases">
        <authorList>
            <person name="Lanie J.A."/>
            <person name="Ng W.-L."/>
            <person name="Kazmierczak K.M."/>
            <person name="Andrzejewski T.M."/>
            <person name="Davidsen T.M."/>
            <person name="Wayne K.J."/>
            <person name="Tettelin H."/>
            <person name="Glass J.I."/>
            <person name="Rusch D."/>
            <person name="Podicherti R."/>
            <person name="Tsui H.-C.T."/>
            <person name="Winkler M.E."/>
        </authorList>
    </citation>
    <scope>NUCLEOTIDE SEQUENCE</scope>
</reference>
<feature type="non-terminal residue" evidence="1">
    <location>
        <position position="1"/>
    </location>
</feature>
<gene>
    <name evidence="1" type="ORF">METZ01_LOCUS13484</name>
</gene>
<dbReference type="InterPro" id="IPR029044">
    <property type="entry name" value="Nucleotide-diphossugar_trans"/>
</dbReference>
<evidence type="ECO:0000313" key="1">
    <source>
        <dbReference type="EMBL" id="SUZ60630.1"/>
    </source>
</evidence>
<dbReference type="EMBL" id="UINC01000754">
    <property type="protein sequence ID" value="SUZ60630.1"/>
    <property type="molecule type" value="Genomic_DNA"/>
</dbReference>
<evidence type="ECO:0008006" key="2">
    <source>
        <dbReference type="Google" id="ProtNLM"/>
    </source>
</evidence>
<dbReference type="SUPFAM" id="SSF53448">
    <property type="entry name" value="Nucleotide-diphospho-sugar transferases"/>
    <property type="match status" value="1"/>
</dbReference>
<accession>A0A381P1A2</accession>
<proteinExistence type="predicted"/>
<dbReference type="AlphaFoldDB" id="A0A381P1A2"/>
<sequence length="409" mass="45495">VADFFQNGVIATLHDLGRRTTADLEQDLKAWSDDRPMSLVIPCLVSDLDGSALERILDELAAVPYLEEVVVGLDQAHAEDFARARSLFSRLPQHHRILWNDGPRLQALQAELEDHDLPPGPSGKGRNVWSCLGYFLAAGRGEIVALHDADIRDYDRSLPARLLTPIAHPSRRFGFAKGYYHRISRGAGPDDHLYGRVTRLFVTPLVRALAVTLGDRRYLNYLDSFRYPLAGECAMSMDVAETLRVPSDWGFEIGVLAEVYRRLPAGRICQVEMSGAYDHKHRDLSPCNPDSGLHRMSVDIARAVYRTLATSGVVLTAEGFRSLEAAYDRTAVDLVDRYEADAVFNGLAFDRHAEEAAIQVFAGAVVRAGEEFLEDPLETSFLPSWSRVRSELPDLPDRLVAAVEADNRT</sequence>
<dbReference type="Gene3D" id="3.90.550.10">
    <property type="entry name" value="Spore Coat Polysaccharide Biosynthesis Protein SpsA, Chain A"/>
    <property type="match status" value="1"/>
</dbReference>
<protein>
    <recommendedName>
        <fullName evidence="2">Glycosyltransferase 2-like domain-containing protein</fullName>
    </recommendedName>
</protein>
<name>A0A381P1A2_9ZZZZ</name>
<organism evidence="1">
    <name type="scientific">marine metagenome</name>
    <dbReference type="NCBI Taxonomy" id="408172"/>
    <lineage>
        <taxon>unclassified sequences</taxon>
        <taxon>metagenomes</taxon>
        <taxon>ecological metagenomes</taxon>
    </lineage>
</organism>